<accession>A0A5J9WB20</accession>
<name>A0A5J9WB20_9POAL</name>
<comment type="caution">
    <text evidence="2">The sequence shown here is derived from an EMBL/GenBank/DDBJ whole genome shotgun (WGS) entry which is preliminary data.</text>
</comment>
<evidence type="ECO:0000256" key="1">
    <source>
        <dbReference type="SAM" id="MobiDB-lite"/>
    </source>
</evidence>
<dbReference type="AlphaFoldDB" id="A0A5J9WB20"/>
<dbReference type="Proteomes" id="UP000324897">
    <property type="component" value="Chromosome 5"/>
</dbReference>
<proteinExistence type="predicted"/>
<feature type="region of interest" description="Disordered" evidence="1">
    <location>
        <begin position="1"/>
        <end position="107"/>
    </location>
</feature>
<keyword evidence="3" id="KW-1185">Reference proteome</keyword>
<reference evidence="2 3" key="1">
    <citation type="journal article" date="2019" name="Sci. Rep.">
        <title>A high-quality genome of Eragrostis curvula grass provides insights into Poaceae evolution and supports new strategies to enhance forage quality.</title>
        <authorList>
            <person name="Carballo J."/>
            <person name="Santos B.A.C.M."/>
            <person name="Zappacosta D."/>
            <person name="Garbus I."/>
            <person name="Selva J.P."/>
            <person name="Gallo C.A."/>
            <person name="Diaz A."/>
            <person name="Albertini E."/>
            <person name="Caccamo M."/>
            <person name="Echenique V."/>
        </authorList>
    </citation>
    <scope>NUCLEOTIDE SEQUENCE [LARGE SCALE GENOMIC DNA]</scope>
    <source>
        <strain evidence="3">cv. Victoria</strain>
        <tissue evidence="2">Leaf</tissue>
    </source>
</reference>
<dbReference type="Gramene" id="TVU45378">
    <property type="protein sequence ID" value="TVU45378"/>
    <property type="gene ID" value="EJB05_04865"/>
</dbReference>
<organism evidence="2 3">
    <name type="scientific">Eragrostis curvula</name>
    <name type="common">weeping love grass</name>
    <dbReference type="NCBI Taxonomy" id="38414"/>
    <lineage>
        <taxon>Eukaryota</taxon>
        <taxon>Viridiplantae</taxon>
        <taxon>Streptophyta</taxon>
        <taxon>Embryophyta</taxon>
        <taxon>Tracheophyta</taxon>
        <taxon>Spermatophyta</taxon>
        <taxon>Magnoliopsida</taxon>
        <taxon>Liliopsida</taxon>
        <taxon>Poales</taxon>
        <taxon>Poaceae</taxon>
        <taxon>PACMAD clade</taxon>
        <taxon>Chloridoideae</taxon>
        <taxon>Eragrostideae</taxon>
        <taxon>Eragrostidinae</taxon>
        <taxon>Eragrostis</taxon>
    </lineage>
</organism>
<protein>
    <submittedName>
        <fullName evidence="2">Uncharacterized protein</fullName>
    </submittedName>
</protein>
<feature type="non-terminal residue" evidence="2">
    <location>
        <position position="1"/>
    </location>
</feature>
<feature type="compositionally biased region" description="Low complexity" evidence="1">
    <location>
        <begin position="31"/>
        <end position="41"/>
    </location>
</feature>
<sequence>EERRGEEQPGRVARRRGARTREPGRRERPSARAAPAARLYIPPLPNPTAPSPPPASPFLLLSPSSPWALPAARPPPPRRGSSGRSDLALPLHRRGSHRISGECGEPS</sequence>
<feature type="compositionally biased region" description="Pro residues" evidence="1">
    <location>
        <begin position="42"/>
        <end position="56"/>
    </location>
</feature>
<evidence type="ECO:0000313" key="2">
    <source>
        <dbReference type="EMBL" id="TVU45378.1"/>
    </source>
</evidence>
<feature type="compositionally biased region" description="Basic and acidic residues" evidence="1">
    <location>
        <begin position="19"/>
        <end position="30"/>
    </location>
</feature>
<feature type="compositionally biased region" description="Low complexity" evidence="1">
    <location>
        <begin position="57"/>
        <end position="71"/>
    </location>
</feature>
<dbReference type="EMBL" id="RWGY01000004">
    <property type="protein sequence ID" value="TVU45378.1"/>
    <property type="molecule type" value="Genomic_DNA"/>
</dbReference>
<gene>
    <name evidence="2" type="ORF">EJB05_04865</name>
</gene>
<feature type="non-terminal residue" evidence="2">
    <location>
        <position position="107"/>
    </location>
</feature>
<evidence type="ECO:0000313" key="3">
    <source>
        <dbReference type="Proteomes" id="UP000324897"/>
    </source>
</evidence>